<feature type="transmembrane region" description="Helical" evidence="1">
    <location>
        <begin position="12"/>
        <end position="30"/>
    </location>
</feature>
<feature type="transmembrane region" description="Helical" evidence="1">
    <location>
        <begin position="150"/>
        <end position="169"/>
    </location>
</feature>
<keyword evidence="1" id="KW-0472">Membrane</keyword>
<feature type="transmembrane region" description="Helical" evidence="1">
    <location>
        <begin position="95"/>
        <end position="115"/>
    </location>
</feature>
<evidence type="ECO:0000313" key="2">
    <source>
        <dbReference type="EMBL" id="AWU46312.1"/>
    </source>
</evidence>
<feature type="transmembrane region" description="Helical" evidence="1">
    <location>
        <begin position="263"/>
        <end position="281"/>
    </location>
</feature>
<keyword evidence="1" id="KW-0812">Transmembrane</keyword>
<feature type="transmembrane region" description="Helical" evidence="1">
    <location>
        <begin position="127"/>
        <end position="144"/>
    </location>
</feature>
<evidence type="ECO:0000256" key="1">
    <source>
        <dbReference type="SAM" id="Phobius"/>
    </source>
</evidence>
<reference evidence="2" key="1">
    <citation type="journal article" date="2018" name="Int. J. Biol. Macromol.">
        <title>Structure and gene cluster of the K125 capsular polysaccharide from Acinetobacter baumannii MAR13-1452.</title>
        <authorList>
            <person name="Arbatsky N.P."/>
            <person name="Shneider M.M."/>
            <person name="Dmitrenok A.S."/>
            <person name="Popova A.V."/>
            <person name="Shagin D.A."/>
            <person name="Shelenkov A.A."/>
            <person name="Mikhailova Y.V."/>
            <person name="Edelstein M.V."/>
            <person name="Knirel Y.A."/>
        </authorList>
    </citation>
    <scope>NUCLEOTIDE SEQUENCE</scope>
    <source>
        <strain evidence="2">MAR13-1452</strain>
    </source>
</reference>
<protein>
    <submittedName>
        <fullName evidence="2">Wzx</fullName>
    </submittedName>
</protein>
<keyword evidence="1" id="KW-1133">Transmembrane helix</keyword>
<feature type="transmembrane region" description="Helical" evidence="1">
    <location>
        <begin position="181"/>
        <end position="198"/>
    </location>
</feature>
<feature type="transmembrane region" description="Helical" evidence="1">
    <location>
        <begin position="36"/>
        <end position="56"/>
    </location>
</feature>
<proteinExistence type="predicted"/>
<dbReference type="RefSeq" id="WP_114164804.1">
    <property type="nucleotide sequence ID" value="NZ_CAJHHF010000019.1"/>
</dbReference>
<dbReference type="EMBL" id="MH306195">
    <property type="protein sequence ID" value="AWU46312.1"/>
    <property type="molecule type" value="Genomic_DNA"/>
</dbReference>
<gene>
    <name evidence="2" type="primary">wzx</name>
</gene>
<feature type="transmembrane region" description="Helical" evidence="1">
    <location>
        <begin position="293"/>
        <end position="310"/>
    </location>
</feature>
<dbReference type="AlphaFoldDB" id="A0A2U9QFH9"/>
<feature type="transmembrane region" description="Helical" evidence="1">
    <location>
        <begin position="68"/>
        <end position="89"/>
    </location>
</feature>
<feature type="transmembrane region" description="Helical" evidence="1">
    <location>
        <begin position="322"/>
        <end position="340"/>
    </location>
</feature>
<feature type="transmembrane region" description="Helical" evidence="1">
    <location>
        <begin position="218"/>
        <end position="237"/>
    </location>
</feature>
<accession>A0A2U9QFH9</accession>
<sequence>MNYGLIEVVAKGANWITLPLLALVTTANLYGELAYYYLVIVLTGTFLAFGQNRVILSSEKENIETKKNISILISFILLFFVELFLFFLGYFELKIFIAILCGCFFAIQNNLSLTFRAQNEIDSFIKIKTYYLFRIVSIFIIVYFTKSIELYLLSELAILILYFIFFSKFRLYNKTLDILNSLKDGFILVMYAISMYLITNLDKFYIEHIFTKDVLASYYFLFSLSTSFTFISAYFSVKYEREIYSSLNYYSAKSHANNCTYKTILYSVLLFPFVFLLYYFYVKFTALEYKPYWFVMVFIAQIIYFLSIKETYMLTFLKKNKIIFYSSFLILFISLISNYFLINLLGILGCILTLILCYTIFWLVMTFYNFRYQSLDK</sequence>
<organism evidence="2">
    <name type="scientific">Acinetobacter baumannii</name>
    <dbReference type="NCBI Taxonomy" id="470"/>
    <lineage>
        <taxon>Bacteria</taxon>
        <taxon>Pseudomonadati</taxon>
        <taxon>Pseudomonadota</taxon>
        <taxon>Gammaproteobacteria</taxon>
        <taxon>Moraxellales</taxon>
        <taxon>Moraxellaceae</taxon>
        <taxon>Acinetobacter</taxon>
        <taxon>Acinetobacter calcoaceticus/baumannii complex</taxon>
    </lineage>
</organism>
<feature type="transmembrane region" description="Helical" evidence="1">
    <location>
        <begin position="346"/>
        <end position="370"/>
    </location>
</feature>
<name>A0A2U9QFH9_ACIBA</name>